<evidence type="ECO:0000313" key="3">
    <source>
        <dbReference type="Proteomes" id="UP000256964"/>
    </source>
</evidence>
<keyword evidence="3" id="KW-1185">Reference proteome</keyword>
<proteinExistence type="predicted"/>
<name>A0A371CNZ3_9APHY</name>
<dbReference type="GO" id="GO:0031124">
    <property type="term" value="P:mRNA 3'-end processing"/>
    <property type="evidence" value="ECO:0007669"/>
    <property type="project" value="TreeGrafter"/>
</dbReference>
<organism evidence="2 3">
    <name type="scientific">Lentinus brumalis</name>
    <dbReference type="NCBI Taxonomy" id="2498619"/>
    <lineage>
        <taxon>Eukaryota</taxon>
        <taxon>Fungi</taxon>
        <taxon>Dikarya</taxon>
        <taxon>Basidiomycota</taxon>
        <taxon>Agaricomycotina</taxon>
        <taxon>Agaricomycetes</taxon>
        <taxon>Polyporales</taxon>
        <taxon>Polyporaceae</taxon>
        <taxon>Lentinus</taxon>
    </lineage>
</organism>
<reference evidence="2 3" key="1">
    <citation type="journal article" date="2018" name="Biotechnol. Biofuels">
        <title>Integrative visual omics of the white-rot fungus Polyporus brumalis exposes the biotechnological potential of its oxidative enzymes for delignifying raw plant biomass.</title>
        <authorList>
            <person name="Miyauchi S."/>
            <person name="Rancon A."/>
            <person name="Drula E."/>
            <person name="Hage H."/>
            <person name="Chaduli D."/>
            <person name="Favel A."/>
            <person name="Grisel S."/>
            <person name="Henrissat B."/>
            <person name="Herpoel-Gimbert I."/>
            <person name="Ruiz-Duenas F.J."/>
            <person name="Chevret D."/>
            <person name="Hainaut M."/>
            <person name="Lin J."/>
            <person name="Wang M."/>
            <person name="Pangilinan J."/>
            <person name="Lipzen A."/>
            <person name="Lesage-Meessen L."/>
            <person name="Navarro D."/>
            <person name="Riley R."/>
            <person name="Grigoriev I.V."/>
            <person name="Zhou S."/>
            <person name="Raouche S."/>
            <person name="Rosso M.N."/>
        </authorList>
    </citation>
    <scope>NUCLEOTIDE SEQUENCE [LARGE SCALE GENOMIC DNA]</scope>
    <source>
        <strain evidence="2 3">BRFM 1820</strain>
    </source>
</reference>
<evidence type="ECO:0000256" key="1">
    <source>
        <dbReference type="SAM" id="MobiDB-lite"/>
    </source>
</evidence>
<dbReference type="PANTHER" id="PTHR12460:SF0">
    <property type="entry name" value="CID DOMAIN-CONTAINING PROTEIN-RELATED"/>
    <property type="match status" value="1"/>
</dbReference>
<feature type="region of interest" description="Disordered" evidence="1">
    <location>
        <begin position="711"/>
        <end position="983"/>
    </location>
</feature>
<feature type="compositionally biased region" description="Polar residues" evidence="1">
    <location>
        <begin position="739"/>
        <end position="764"/>
    </location>
</feature>
<dbReference type="AlphaFoldDB" id="A0A371CNZ3"/>
<dbReference type="EMBL" id="KZ857496">
    <property type="protein sequence ID" value="RDX41996.1"/>
    <property type="molecule type" value="Genomic_DNA"/>
</dbReference>
<dbReference type="OrthoDB" id="2757513at2759"/>
<feature type="region of interest" description="Disordered" evidence="1">
    <location>
        <begin position="1164"/>
        <end position="1186"/>
    </location>
</feature>
<feature type="compositionally biased region" description="Low complexity" evidence="1">
    <location>
        <begin position="966"/>
        <end position="983"/>
    </location>
</feature>
<protein>
    <submittedName>
        <fullName evidence="2">Uncharacterized protein</fullName>
    </submittedName>
</protein>
<dbReference type="GO" id="GO:0000993">
    <property type="term" value="F:RNA polymerase II complex binding"/>
    <property type="evidence" value="ECO:0007669"/>
    <property type="project" value="TreeGrafter"/>
</dbReference>
<dbReference type="PANTHER" id="PTHR12460">
    <property type="entry name" value="CYCLIN-DEPENDENT KINASE INHIBITOR-RELATED PROTEIN"/>
    <property type="match status" value="1"/>
</dbReference>
<feature type="region of interest" description="Disordered" evidence="1">
    <location>
        <begin position="354"/>
        <end position="406"/>
    </location>
</feature>
<dbReference type="Proteomes" id="UP000256964">
    <property type="component" value="Unassembled WGS sequence"/>
</dbReference>
<feature type="region of interest" description="Disordered" evidence="1">
    <location>
        <begin position="162"/>
        <end position="204"/>
    </location>
</feature>
<accession>A0A371CNZ3</accession>
<feature type="compositionally biased region" description="Acidic residues" evidence="1">
    <location>
        <begin position="723"/>
        <end position="735"/>
    </location>
</feature>
<evidence type="ECO:0000313" key="2">
    <source>
        <dbReference type="EMBL" id="RDX41996.1"/>
    </source>
</evidence>
<feature type="compositionally biased region" description="Basic and acidic residues" evidence="1">
    <location>
        <begin position="392"/>
        <end position="406"/>
    </location>
</feature>
<gene>
    <name evidence="2" type="ORF">OH76DRAFT_1498611</name>
</gene>
<sequence>MVQANEDANIMYVILGEGNGKCMKTTKTSRLLPGGKFMDPWPIVVQVPDDECADEVLAFEPAIRLIKAAKTTEEQVRLSWTLPGANSILKEYVTAAPGRAFYPVVYGRKSAIFLTYNDAVSSVKAVEKAIWRRVATFGQAIGFMILRGESEKGVNGDYQELRDSLPAAPRPSQPEPVTSPPRGSSQPRPEPPTPVTPSRARQAVPANFGRWSNDAQDYMFETQALRAPPPSFPEVFDDPLFNQCVPELPVAPPALATGFVYQHVRSLQGIRSSHRYPVADTTPTPSCGPAVDAYLQAFGYDVNSRLTVARALQLASTMGQFVALMSEYGFAALEAKYLWDIMGRLNSAAKMAARREAARKQRRGSGQDAARKPWKQGRQGRQGEKRRRRTKSTPEDRAVAAQKRRENQTKYTVALKSALDAVSTEVDVLHTMFPKHSKSYYEREILQKSKLASHTRKTNDWNAFIRAKLREMNDALPSGAKKYTATHPYAKAVIKEAWNSMTDDEKAHVSVENRKDLEEAKEIKHTGKQNSTVAAFHDVRRTLNTLCDEFKRAHQRTGLEVGLVAVRTDPDHLNPPLTFATSDRVHKFLNLAYNTSLEEIAGRLEAYELSGLHGVLNKREDALQELQLRAATLITDKLRDITQNKAKKMFYTGFGEKITRRFRVVVVGWPLPELVRPSTIRSSTDLEVLCNAWENHTARFRKLTAPEYAAWKAQNPKSATREGDDDDEDNNEDNDGTGAVQQTATYPVNTVSGANGSAVAQQESAPRKRRSDYQGTHQSKKRRVDPERPESSMAPPPAVQTAGAVALESRSPTVTSPQPLMPPPSRPTSAAPLYTMSPAPPSRPGSVAGTPIARPSSVAAASLMGQPLSRPPSARPLSVRPPSVAGPSGSSLMGPPLLRPPSARPPSALGPYPGMGPQRPPSVASMAVMPQAPHPLSQGLAGNMLPSMARPSSATGSSHFISPSRAPSTAPGPSSMPMTPMSRPSSVAGTYPVLPPPYSLSAAGMSFMGPPPPRTPSVALPPIHMTARSPSPYIQPGSYIDGRDVLATMPNGIQASHAPDMLRAQAPLVNDPLGPDYMGSMPPQNLPPLPEYARSGPASYDFMHTSFQGTDFQQGSSMSPALFPQHFQGTHMTDHYLQHSASSPGTPYAGQQSPYLGNLMSGMSGRVVKPMPRKATRGPGGELDSM</sequence>
<feature type="compositionally biased region" description="Polar residues" evidence="1">
    <location>
        <begin position="950"/>
        <end position="961"/>
    </location>
</feature>
<feature type="compositionally biased region" description="Pro residues" evidence="1">
    <location>
        <begin position="168"/>
        <end position="179"/>
    </location>
</feature>